<gene>
    <name evidence="8" type="ordered locus">Caci_5628</name>
</gene>
<dbReference type="Proteomes" id="UP000000851">
    <property type="component" value="Chromosome"/>
</dbReference>
<protein>
    <submittedName>
        <fullName evidence="8">Putative monooxygenase</fullName>
    </submittedName>
</protein>
<evidence type="ECO:0000256" key="7">
    <source>
        <dbReference type="ARBA" id="ARBA00023033"/>
    </source>
</evidence>
<evidence type="ECO:0000256" key="4">
    <source>
        <dbReference type="ARBA" id="ARBA00022827"/>
    </source>
</evidence>
<sequence>MVVVGAGLSGIGAGYRLQTECPERSYVILEARDAIGGTWDLFRYPGVRSDSDMFTLGYAFRPWREAKSIADGDTIRDYIRSTAEQFRIEEKIRFRTRVVAADWSSEQACWTVTVEQSVADAADADAADAAVERRTLTCDFLYSCTGYYDYASGYTPDFPGVADYQGTVVHPQFWPEDLDYAGKRVVIIGSGATAVTLVPSMVRDAEHVTMLQRSPSWIGAVPGRDKLADQLRAVLPPRVAHRIIRAKNIAFTIGVYQFCRRRPAAARKMLTKLANRFLKDEQMVREHFTPTYNPWEQRLCAAPDADFFRAIRGGKADVVTDHIEAFMPEGIRLVSGKVLEADVVVTATGLRLLALGGIAPSVDGVEVPLAKQFVWRGAMVTGIPNFAVCIGYTNASWTLRGDLTSRLVCKVLNHMKARGYSSVVPVPDGTLRERPLLDLSSGYIQRSIQEFPRSGHRSPWRVRQNYILDAATTMRTDLDRTLRPTRREKAGVSS</sequence>
<comment type="cofactor">
    <cofactor evidence="1">
        <name>FAD</name>
        <dbReference type="ChEBI" id="CHEBI:57692"/>
    </cofactor>
</comment>
<dbReference type="FunFam" id="3.50.50.60:FF:000228">
    <property type="entry name" value="FAD-containing monooxygenase EthA"/>
    <property type="match status" value="1"/>
</dbReference>
<dbReference type="KEGG" id="cai:Caci_5628"/>
<dbReference type="GO" id="GO:0050660">
    <property type="term" value="F:flavin adenine dinucleotide binding"/>
    <property type="evidence" value="ECO:0007669"/>
    <property type="project" value="InterPro"/>
</dbReference>
<comment type="similarity">
    <text evidence="2">Belongs to the FAD-binding monooxygenase family.</text>
</comment>
<evidence type="ECO:0000313" key="9">
    <source>
        <dbReference type="Proteomes" id="UP000000851"/>
    </source>
</evidence>
<dbReference type="PANTHER" id="PTHR43872">
    <property type="entry name" value="MONOOXYGENASE, PUTATIVE (AFU_ORTHOLOGUE AFUA_8G02570)-RELATED"/>
    <property type="match status" value="1"/>
</dbReference>
<dbReference type="GO" id="GO:0050661">
    <property type="term" value="F:NADP binding"/>
    <property type="evidence" value="ECO:0007669"/>
    <property type="project" value="InterPro"/>
</dbReference>
<dbReference type="PANTHER" id="PTHR43872:SF1">
    <property type="entry name" value="MONOOXYGENASE, PUTATIVE (AFU_ORTHOLOGUE AFUA_8G02570)-RELATED"/>
    <property type="match status" value="1"/>
</dbReference>
<dbReference type="SUPFAM" id="SSF51905">
    <property type="entry name" value="FAD/NAD(P)-binding domain"/>
    <property type="match status" value="1"/>
</dbReference>
<evidence type="ECO:0000313" key="8">
    <source>
        <dbReference type="EMBL" id="ACU74487.1"/>
    </source>
</evidence>
<keyword evidence="6" id="KW-0560">Oxidoreductase</keyword>
<dbReference type="AlphaFoldDB" id="C7QC39"/>
<name>C7QC39_CATAD</name>
<dbReference type="EMBL" id="CP001700">
    <property type="protein sequence ID" value="ACU74487.1"/>
    <property type="molecule type" value="Genomic_DNA"/>
</dbReference>
<dbReference type="HOGENOM" id="CLU_032067_2_0_11"/>
<dbReference type="InParanoid" id="C7QC39"/>
<evidence type="ECO:0000256" key="6">
    <source>
        <dbReference type="ARBA" id="ARBA00023002"/>
    </source>
</evidence>
<dbReference type="InterPro" id="IPR036188">
    <property type="entry name" value="FAD/NAD-bd_sf"/>
</dbReference>
<dbReference type="Gene3D" id="3.50.50.60">
    <property type="entry name" value="FAD/NAD(P)-binding domain"/>
    <property type="match status" value="1"/>
</dbReference>
<proteinExistence type="inferred from homology"/>
<keyword evidence="9" id="KW-1185">Reference proteome</keyword>
<reference evidence="8 9" key="1">
    <citation type="journal article" date="2009" name="Stand. Genomic Sci.">
        <title>Complete genome sequence of Catenulispora acidiphila type strain (ID 139908).</title>
        <authorList>
            <person name="Copeland A."/>
            <person name="Lapidus A."/>
            <person name="Glavina Del Rio T."/>
            <person name="Nolan M."/>
            <person name="Lucas S."/>
            <person name="Chen F."/>
            <person name="Tice H."/>
            <person name="Cheng J.F."/>
            <person name="Bruce D."/>
            <person name="Goodwin L."/>
            <person name="Pitluck S."/>
            <person name="Mikhailova N."/>
            <person name="Pati A."/>
            <person name="Ivanova N."/>
            <person name="Mavromatis K."/>
            <person name="Chen A."/>
            <person name="Palaniappan K."/>
            <person name="Chain P."/>
            <person name="Land M."/>
            <person name="Hauser L."/>
            <person name="Chang Y.J."/>
            <person name="Jeffries C.D."/>
            <person name="Chertkov O."/>
            <person name="Brettin T."/>
            <person name="Detter J.C."/>
            <person name="Han C."/>
            <person name="Ali Z."/>
            <person name="Tindall B.J."/>
            <person name="Goker M."/>
            <person name="Bristow J."/>
            <person name="Eisen J.A."/>
            <person name="Markowitz V."/>
            <person name="Hugenholtz P."/>
            <person name="Kyrpides N.C."/>
            <person name="Klenk H.P."/>
        </authorList>
    </citation>
    <scope>NUCLEOTIDE SEQUENCE [LARGE SCALE GENOMIC DNA]</scope>
    <source>
        <strain evidence="9">DSM 44928 / JCM 14897 / NBRC 102108 / NRRL B-24433 / ID139908</strain>
    </source>
</reference>
<dbReference type="InterPro" id="IPR051820">
    <property type="entry name" value="FAD-binding_MO"/>
</dbReference>
<keyword evidence="4" id="KW-0274">FAD</keyword>
<evidence type="ECO:0000256" key="3">
    <source>
        <dbReference type="ARBA" id="ARBA00022630"/>
    </source>
</evidence>
<dbReference type="InterPro" id="IPR020946">
    <property type="entry name" value="Flavin_mOase-like"/>
</dbReference>
<organism evidence="8 9">
    <name type="scientific">Catenulispora acidiphila (strain DSM 44928 / JCM 14897 / NBRC 102108 / NRRL B-24433 / ID139908)</name>
    <dbReference type="NCBI Taxonomy" id="479433"/>
    <lineage>
        <taxon>Bacteria</taxon>
        <taxon>Bacillati</taxon>
        <taxon>Actinomycetota</taxon>
        <taxon>Actinomycetes</taxon>
        <taxon>Catenulisporales</taxon>
        <taxon>Catenulisporaceae</taxon>
        <taxon>Catenulispora</taxon>
    </lineage>
</organism>
<evidence type="ECO:0000256" key="5">
    <source>
        <dbReference type="ARBA" id="ARBA00022857"/>
    </source>
</evidence>
<evidence type="ECO:0000256" key="2">
    <source>
        <dbReference type="ARBA" id="ARBA00010139"/>
    </source>
</evidence>
<evidence type="ECO:0000256" key="1">
    <source>
        <dbReference type="ARBA" id="ARBA00001974"/>
    </source>
</evidence>
<dbReference type="eggNOG" id="COG2072">
    <property type="taxonomic scope" value="Bacteria"/>
</dbReference>
<accession>C7QC39</accession>
<dbReference type="Pfam" id="PF13450">
    <property type="entry name" value="NAD_binding_8"/>
    <property type="match status" value="1"/>
</dbReference>
<keyword evidence="7 8" id="KW-0503">Monooxygenase</keyword>
<keyword evidence="5" id="KW-0521">NADP</keyword>
<dbReference type="Pfam" id="PF00743">
    <property type="entry name" value="FMO-like"/>
    <property type="match status" value="1"/>
</dbReference>
<dbReference type="STRING" id="479433.Caci_5628"/>
<dbReference type="GO" id="GO:0004499">
    <property type="term" value="F:N,N-dimethylaniline monooxygenase activity"/>
    <property type="evidence" value="ECO:0007669"/>
    <property type="project" value="InterPro"/>
</dbReference>
<keyword evidence="3" id="KW-0285">Flavoprotein</keyword>